<dbReference type="HAMAP" id="MF_00511">
    <property type="entry name" value="Ribosomal_eS17"/>
    <property type="match status" value="1"/>
</dbReference>
<dbReference type="Pfam" id="PF00833">
    <property type="entry name" value="Ribosomal_S17e"/>
    <property type="match status" value="1"/>
</dbReference>
<keyword evidence="3" id="KW-0687">Ribonucleoprotein</keyword>
<keyword evidence="2 7" id="KW-0689">Ribosomal protein</keyword>
<dbReference type="GO" id="GO:0005840">
    <property type="term" value="C:ribosome"/>
    <property type="evidence" value="ECO:0007669"/>
    <property type="project" value="UniProtKB-KW"/>
</dbReference>
<evidence type="ECO:0000256" key="2">
    <source>
        <dbReference type="ARBA" id="ARBA00022980"/>
    </source>
</evidence>
<dbReference type="AlphaFoldDB" id="A0AAV4I1D0"/>
<dbReference type="FunFam" id="1.10.60.20:FF:000001">
    <property type="entry name" value="40S ribosomal protein S17"/>
    <property type="match status" value="1"/>
</dbReference>
<comment type="similarity">
    <text evidence="1">Belongs to the eukaryotic ribosomal protein eS17 family.</text>
</comment>
<protein>
    <recommendedName>
        <fullName evidence="4">Small ribosomal subunit protein eS17</fullName>
    </recommendedName>
    <alternativeName>
        <fullName evidence="5">40S ribosomal protein S17</fullName>
    </alternativeName>
</protein>
<dbReference type="SUPFAM" id="SSF116820">
    <property type="entry name" value="Rps17e-like"/>
    <property type="match status" value="1"/>
</dbReference>
<dbReference type="PANTHER" id="PTHR10732">
    <property type="entry name" value="40S RIBOSOMAL PROTEIN S17"/>
    <property type="match status" value="1"/>
</dbReference>
<name>A0AAV4I1D0_9GAST</name>
<dbReference type="Proteomes" id="UP000762676">
    <property type="component" value="Unassembled WGS sequence"/>
</dbReference>
<keyword evidence="8" id="KW-1185">Reference proteome</keyword>
<dbReference type="InterPro" id="IPR036401">
    <property type="entry name" value="Ribosomal_eS17_sf"/>
</dbReference>
<reference evidence="7 8" key="1">
    <citation type="journal article" date="2021" name="Elife">
        <title>Chloroplast acquisition without the gene transfer in kleptoplastic sea slugs, Plakobranchus ocellatus.</title>
        <authorList>
            <person name="Maeda T."/>
            <person name="Takahashi S."/>
            <person name="Yoshida T."/>
            <person name="Shimamura S."/>
            <person name="Takaki Y."/>
            <person name="Nagai Y."/>
            <person name="Toyoda A."/>
            <person name="Suzuki Y."/>
            <person name="Arimoto A."/>
            <person name="Ishii H."/>
            <person name="Satoh N."/>
            <person name="Nishiyama T."/>
            <person name="Hasebe M."/>
            <person name="Maruyama T."/>
            <person name="Minagawa J."/>
            <person name="Obokata J."/>
            <person name="Shigenobu S."/>
        </authorList>
    </citation>
    <scope>NUCLEOTIDE SEQUENCE [LARGE SCALE GENOMIC DNA]</scope>
</reference>
<evidence type="ECO:0000313" key="7">
    <source>
        <dbReference type="EMBL" id="GFS03977.1"/>
    </source>
</evidence>
<feature type="region of interest" description="Disordered" evidence="6">
    <location>
        <begin position="158"/>
        <end position="180"/>
    </location>
</feature>
<gene>
    <name evidence="7" type="ORF">ElyMa_002901700</name>
</gene>
<dbReference type="GO" id="GO:1990904">
    <property type="term" value="C:ribonucleoprotein complex"/>
    <property type="evidence" value="ECO:0007669"/>
    <property type="project" value="UniProtKB-KW"/>
</dbReference>
<evidence type="ECO:0000256" key="5">
    <source>
        <dbReference type="ARBA" id="ARBA00035467"/>
    </source>
</evidence>
<organism evidence="7 8">
    <name type="scientific">Elysia marginata</name>
    <dbReference type="NCBI Taxonomy" id="1093978"/>
    <lineage>
        <taxon>Eukaryota</taxon>
        <taxon>Metazoa</taxon>
        <taxon>Spiralia</taxon>
        <taxon>Lophotrochozoa</taxon>
        <taxon>Mollusca</taxon>
        <taxon>Gastropoda</taxon>
        <taxon>Heterobranchia</taxon>
        <taxon>Euthyneura</taxon>
        <taxon>Panpulmonata</taxon>
        <taxon>Sacoglossa</taxon>
        <taxon>Placobranchoidea</taxon>
        <taxon>Plakobranchidae</taxon>
        <taxon>Elysia</taxon>
    </lineage>
</organism>
<evidence type="ECO:0000256" key="3">
    <source>
        <dbReference type="ARBA" id="ARBA00023274"/>
    </source>
</evidence>
<comment type="caution">
    <text evidence="7">The sequence shown here is derived from an EMBL/GenBank/DDBJ whole genome shotgun (WGS) entry which is preliminary data.</text>
</comment>
<dbReference type="PROSITE" id="PS00712">
    <property type="entry name" value="RIBOSOMAL_S17E"/>
    <property type="match status" value="1"/>
</dbReference>
<dbReference type="EMBL" id="BMAT01005992">
    <property type="protein sequence ID" value="GFS03977.1"/>
    <property type="molecule type" value="Genomic_DNA"/>
</dbReference>
<dbReference type="GO" id="GO:0006412">
    <property type="term" value="P:translation"/>
    <property type="evidence" value="ECO:0007669"/>
    <property type="project" value="InterPro"/>
</dbReference>
<dbReference type="InterPro" id="IPR018273">
    <property type="entry name" value="Ribosomal_eS17_CS"/>
</dbReference>
<dbReference type="PANTHER" id="PTHR10732:SF0">
    <property type="entry name" value="40S RIBOSOMAL PROTEIN S17"/>
    <property type="match status" value="1"/>
</dbReference>
<dbReference type="InterPro" id="IPR001210">
    <property type="entry name" value="Ribosomal_eS17"/>
</dbReference>
<dbReference type="GO" id="GO:0003735">
    <property type="term" value="F:structural constituent of ribosome"/>
    <property type="evidence" value="ECO:0007669"/>
    <property type="project" value="InterPro"/>
</dbReference>
<proteinExistence type="inferred from homology"/>
<evidence type="ECO:0000256" key="4">
    <source>
        <dbReference type="ARBA" id="ARBA00035144"/>
    </source>
</evidence>
<evidence type="ECO:0000256" key="1">
    <source>
        <dbReference type="ARBA" id="ARBA00010444"/>
    </source>
</evidence>
<dbReference type="GO" id="GO:0005829">
    <property type="term" value="C:cytosol"/>
    <property type="evidence" value="ECO:0007669"/>
    <property type="project" value="UniProtKB-ARBA"/>
</dbReference>
<dbReference type="Gene3D" id="1.10.60.20">
    <property type="entry name" value="Ribosomal protein S17e-like"/>
    <property type="match status" value="1"/>
</dbReference>
<sequence length="180" mass="20947">MLLYGDETWTQSQQSTKKLKALEMWIFMRLARVNYSDRVINEEARVRTKTVKKAARVIIEKYYTRLTNDFHTNKRVCEEIAIIPSKKLRNKIAGFVTHLMKRIQQGPVRNISIKLQEEERERRDNYVPEVSALELDIIEIDPDTKEMLKAMDFGNMPHLQVTQPTPSFSGGRAPQGGIRN</sequence>
<accession>A0AAV4I1D0</accession>
<evidence type="ECO:0000256" key="6">
    <source>
        <dbReference type="SAM" id="MobiDB-lite"/>
    </source>
</evidence>
<evidence type="ECO:0000313" key="8">
    <source>
        <dbReference type="Proteomes" id="UP000762676"/>
    </source>
</evidence>